<dbReference type="InterPro" id="IPR042195">
    <property type="entry name" value="ArgJ_beta_C"/>
</dbReference>
<organism evidence="9">
    <name type="scientific">marine metagenome</name>
    <dbReference type="NCBI Taxonomy" id="408172"/>
    <lineage>
        <taxon>unclassified sequences</taxon>
        <taxon>metagenomes</taxon>
        <taxon>ecological metagenomes</taxon>
    </lineage>
</organism>
<comment type="similarity">
    <text evidence="2">Belongs to the ArgJ family.</text>
</comment>
<keyword evidence="4" id="KW-0055">Arginine biosynthesis</keyword>
<dbReference type="EMBL" id="UINC01007056">
    <property type="protein sequence ID" value="SVA31172.1"/>
    <property type="molecule type" value="Genomic_DNA"/>
</dbReference>
<dbReference type="CDD" id="cd02152">
    <property type="entry name" value="OAT"/>
    <property type="match status" value="1"/>
</dbReference>
<comment type="subcellular location">
    <subcellularLocation>
        <location evidence="1">Cytoplasm</location>
    </subcellularLocation>
</comment>
<dbReference type="FunFam" id="3.60.70.12:FF:000001">
    <property type="entry name" value="Arginine biosynthesis bifunctional protein ArgJ, chloroplastic"/>
    <property type="match status" value="1"/>
</dbReference>
<dbReference type="GO" id="GO:0006526">
    <property type="term" value="P:L-arginine biosynthetic process"/>
    <property type="evidence" value="ECO:0007669"/>
    <property type="project" value="UniProtKB-KW"/>
</dbReference>
<dbReference type="FunFam" id="3.10.20.340:FF:000003">
    <property type="entry name" value="Arginine biosynthesis bifunctional protein ArgJ"/>
    <property type="match status" value="1"/>
</dbReference>
<evidence type="ECO:0000256" key="7">
    <source>
        <dbReference type="ARBA" id="ARBA00022813"/>
    </source>
</evidence>
<evidence type="ECO:0000313" key="9">
    <source>
        <dbReference type="EMBL" id="SVA31172.1"/>
    </source>
</evidence>
<proteinExistence type="inferred from homology"/>
<dbReference type="GO" id="GO:0004358">
    <property type="term" value="F:L-glutamate N-acetyltransferase activity, acting on acetyl-L-ornithine as donor"/>
    <property type="evidence" value="ECO:0007669"/>
    <property type="project" value="InterPro"/>
</dbReference>
<dbReference type="NCBIfam" id="NF003802">
    <property type="entry name" value="PRK05388.1"/>
    <property type="match status" value="1"/>
</dbReference>
<evidence type="ECO:0000256" key="4">
    <source>
        <dbReference type="ARBA" id="ARBA00022571"/>
    </source>
</evidence>
<evidence type="ECO:0000256" key="6">
    <source>
        <dbReference type="ARBA" id="ARBA00022679"/>
    </source>
</evidence>
<evidence type="ECO:0000256" key="8">
    <source>
        <dbReference type="ARBA" id="ARBA00023315"/>
    </source>
</evidence>
<gene>
    <name evidence="9" type="ORF">METZ01_LOCUS84026</name>
</gene>
<dbReference type="InterPro" id="IPR002813">
    <property type="entry name" value="Arg_biosynth_ArgJ"/>
</dbReference>
<evidence type="ECO:0000256" key="3">
    <source>
        <dbReference type="ARBA" id="ARBA00022490"/>
    </source>
</evidence>
<reference evidence="9" key="1">
    <citation type="submission" date="2018-05" db="EMBL/GenBank/DDBJ databases">
        <authorList>
            <person name="Lanie J.A."/>
            <person name="Ng W.-L."/>
            <person name="Kazmierczak K.M."/>
            <person name="Andrzejewski T.M."/>
            <person name="Davidsen T.M."/>
            <person name="Wayne K.J."/>
            <person name="Tettelin H."/>
            <person name="Glass J.I."/>
            <person name="Rusch D."/>
            <person name="Podicherti R."/>
            <person name="Tsui H.-C.T."/>
            <person name="Winkler M.E."/>
        </authorList>
    </citation>
    <scope>NUCLEOTIDE SEQUENCE</scope>
</reference>
<dbReference type="NCBIfam" id="TIGR00120">
    <property type="entry name" value="ArgJ"/>
    <property type="match status" value="1"/>
</dbReference>
<keyword evidence="8" id="KW-0012">Acyltransferase</keyword>
<keyword evidence="7" id="KW-0068">Autocatalytic cleavage</keyword>
<keyword evidence="3" id="KW-0963">Cytoplasm</keyword>
<dbReference type="PANTHER" id="PTHR23100">
    <property type="entry name" value="ARGININE BIOSYNTHESIS BIFUNCTIONAL PROTEIN ARGJ"/>
    <property type="match status" value="1"/>
</dbReference>
<dbReference type="GO" id="GO:0005737">
    <property type="term" value="C:cytoplasm"/>
    <property type="evidence" value="ECO:0007669"/>
    <property type="project" value="UniProtKB-SubCell"/>
</dbReference>
<dbReference type="PANTHER" id="PTHR23100:SF0">
    <property type="entry name" value="ARGININE BIOSYNTHESIS BIFUNCTIONAL PROTEIN ARGJ, MITOCHONDRIAL"/>
    <property type="match status" value="1"/>
</dbReference>
<evidence type="ECO:0000256" key="5">
    <source>
        <dbReference type="ARBA" id="ARBA00022605"/>
    </source>
</evidence>
<dbReference type="AlphaFoldDB" id="A0A381USL7"/>
<accession>A0A381USL7</accession>
<name>A0A381USL7_9ZZZZ</name>
<keyword evidence="6" id="KW-0808">Transferase</keyword>
<dbReference type="HAMAP" id="MF_01106">
    <property type="entry name" value="ArgJ"/>
    <property type="match status" value="1"/>
</dbReference>
<dbReference type="Gene3D" id="3.60.70.12">
    <property type="entry name" value="L-amino peptidase D-ALA esterase/amidase"/>
    <property type="match status" value="1"/>
</dbReference>
<dbReference type="Pfam" id="PF01960">
    <property type="entry name" value="ArgJ"/>
    <property type="match status" value="1"/>
</dbReference>
<keyword evidence="5" id="KW-0028">Amino-acid biosynthesis</keyword>
<dbReference type="GO" id="GO:0006592">
    <property type="term" value="P:ornithine biosynthetic process"/>
    <property type="evidence" value="ECO:0007669"/>
    <property type="project" value="TreeGrafter"/>
</dbReference>
<evidence type="ECO:0000256" key="1">
    <source>
        <dbReference type="ARBA" id="ARBA00004496"/>
    </source>
</evidence>
<dbReference type="Gene3D" id="3.10.20.340">
    <property type="entry name" value="ArgJ beta chain, C-terminal domain"/>
    <property type="match status" value="1"/>
</dbReference>
<evidence type="ECO:0000256" key="2">
    <source>
        <dbReference type="ARBA" id="ARBA00006774"/>
    </source>
</evidence>
<sequence length="456" mass="49141">MWRTMEKRGCKHCGYQFFPRVENPKKCGNCQKPYPLLPQNPAEQTVTKEIHMSSGLTRIDRGNITSPKGFTAGSTFVGLKTYAEDKLDLGILMSVSPCSVAGFYTLNKLKSHSVTLDQERTMNGRAQALVVNSGIANACVGHQGYIDASDITKKVSEHLGLANDDVLICSTGLIGVELPVSLIKTGIDRIVQKEDGGHDLARAIITTDTRTKEIAFSFRHEEKIITVGGISKGSGMIHPNMATMLAFITTDAAISPDLLKTMANKSVDQSFNMITIDGDSSTNDTVLVFANGESGSPEILDGSPEQALLQESLDQVCVFLAKEIVRDGEGANKLIEVNVEGASSREEARSGAITVASSTLVKTAIHGNDPNWGRIVAALGRSKCEIIEEKIALYINDICIMESGIPTPFPRDSVVAIMSGEEVVIRLNLNLGSESATAWGCNLSEEYVTFNSAYTT</sequence>
<dbReference type="GO" id="GO:0004042">
    <property type="term" value="F:L-glutamate N-acetyltransferase activity"/>
    <property type="evidence" value="ECO:0007669"/>
    <property type="project" value="TreeGrafter"/>
</dbReference>
<dbReference type="InterPro" id="IPR016117">
    <property type="entry name" value="ArgJ-like_dom_sf"/>
</dbReference>
<dbReference type="SUPFAM" id="SSF56266">
    <property type="entry name" value="DmpA/ArgJ-like"/>
    <property type="match status" value="1"/>
</dbReference>
<protein>
    <submittedName>
        <fullName evidence="9">Uncharacterized protein</fullName>
    </submittedName>
</protein>